<feature type="compositionally biased region" description="Basic and acidic residues" evidence="1">
    <location>
        <begin position="144"/>
        <end position="157"/>
    </location>
</feature>
<accession>A0A6J6P2Q7</accession>
<organism evidence="2">
    <name type="scientific">freshwater metagenome</name>
    <dbReference type="NCBI Taxonomy" id="449393"/>
    <lineage>
        <taxon>unclassified sequences</taxon>
        <taxon>metagenomes</taxon>
        <taxon>ecological metagenomes</taxon>
    </lineage>
</organism>
<proteinExistence type="predicted"/>
<dbReference type="EMBL" id="CAEZXS010000031">
    <property type="protein sequence ID" value="CAB4691028.1"/>
    <property type="molecule type" value="Genomic_DNA"/>
</dbReference>
<reference evidence="2" key="1">
    <citation type="submission" date="2020-05" db="EMBL/GenBank/DDBJ databases">
        <authorList>
            <person name="Chiriac C."/>
            <person name="Salcher M."/>
            <person name="Ghai R."/>
            <person name="Kavagutti S V."/>
        </authorList>
    </citation>
    <scope>NUCLEOTIDE SEQUENCE</scope>
</reference>
<sequence length="167" mass="18791">MGGEVAVWIGTDCLAFHNDSRVAIGPLHQVDLYARVNVISNRNVLLRRIAKICIPLLNQAQLGGDTELLQGVRQRDKYCIAFWLLHLSQRFAIQRNHNRGLAVYKNLAVAIENAPARSLLMNDPNPIRYRGCFEGLSVNSLQEPESHEQCQEQRDGNDSDSTQADVR</sequence>
<evidence type="ECO:0000313" key="2">
    <source>
        <dbReference type="EMBL" id="CAB4691028.1"/>
    </source>
</evidence>
<evidence type="ECO:0000256" key="1">
    <source>
        <dbReference type="SAM" id="MobiDB-lite"/>
    </source>
</evidence>
<protein>
    <submittedName>
        <fullName evidence="2">Unannotated protein</fullName>
    </submittedName>
</protein>
<gene>
    <name evidence="2" type="ORF">UFOPK2582_00415</name>
</gene>
<feature type="region of interest" description="Disordered" evidence="1">
    <location>
        <begin position="143"/>
        <end position="167"/>
    </location>
</feature>
<name>A0A6J6P2Q7_9ZZZZ</name>
<dbReference type="AlphaFoldDB" id="A0A6J6P2Q7"/>